<dbReference type="OMA" id="VDEVIWR"/>
<keyword evidence="3" id="KW-0804">Transcription</keyword>
<comment type="subcellular location">
    <subcellularLocation>
        <location evidence="1">Nucleus</location>
    </subcellularLocation>
</comment>
<evidence type="ECO:0000256" key="5">
    <source>
        <dbReference type="SAM" id="MobiDB-lite"/>
    </source>
</evidence>
<feature type="domain" description="Bromodomain associated" evidence="6">
    <location>
        <begin position="2"/>
        <end position="53"/>
    </location>
</feature>
<feature type="region of interest" description="Disordered" evidence="5">
    <location>
        <begin position="240"/>
        <end position="276"/>
    </location>
</feature>
<name>A0A158PDP2_ANGCS</name>
<dbReference type="CDD" id="cd00076">
    <property type="entry name" value="HFD_SF"/>
    <property type="match status" value="1"/>
</dbReference>
<reference evidence="7 8" key="2">
    <citation type="submission" date="2018-11" db="EMBL/GenBank/DDBJ databases">
        <authorList>
            <consortium name="Pathogen Informatics"/>
        </authorList>
    </citation>
    <scope>NUCLEOTIDE SEQUENCE [LARGE SCALE GENOMIC DNA]</scope>
    <source>
        <strain evidence="7 8">Costa Rica</strain>
    </source>
</reference>
<evidence type="ECO:0000313" key="9">
    <source>
        <dbReference type="WBParaSite" id="ACOC_0000090501-mRNA-1"/>
    </source>
</evidence>
<gene>
    <name evidence="7" type="ORF">ACOC_LOCUS906</name>
</gene>
<dbReference type="GO" id="GO:0046982">
    <property type="term" value="F:protein heterodimerization activity"/>
    <property type="evidence" value="ECO:0007669"/>
    <property type="project" value="InterPro"/>
</dbReference>
<dbReference type="EMBL" id="UYYA01000114">
    <property type="protein sequence ID" value="VDM52491.1"/>
    <property type="molecule type" value="Genomic_DNA"/>
</dbReference>
<keyword evidence="4" id="KW-0539">Nucleus</keyword>
<evidence type="ECO:0000256" key="3">
    <source>
        <dbReference type="ARBA" id="ARBA00023163"/>
    </source>
</evidence>
<evidence type="ECO:0000256" key="4">
    <source>
        <dbReference type="ARBA" id="ARBA00023242"/>
    </source>
</evidence>
<dbReference type="GO" id="GO:0005634">
    <property type="term" value="C:nucleus"/>
    <property type="evidence" value="ECO:0007669"/>
    <property type="project" value="UniProtKB-SubCell"/>
</dbReference>
<reference evidence="9" key="1">
    <citation type="submission" date="2016-04" db="UniProtKB">
        <authorList>
            <consortium name="WormBaseParasite"/>
        </authorList>
    </citation>
    <scope>IDENTIFICATION</scope>
</reference>
<evidence type="ECO:0000256" key="1">
    <source>
        <dbReference type="ARBA" id="ARBA00004123"/>
    </source>
</evidence>
<dbReference type="STRING" id="334426.A0A158PDP2"/>
<dbReference type="OrthoDB" id="5829803at2759"/>
<protein>
    <submittedName>
        <fullName evidence="9">BTP domain-containing protein</fullName>
    </submittedName>
</protein>
<feature type="compositionally biased region" description="Basic residues" evidence="5">
    <location>
        <begin position="265"/>
        <end position="276"/>
    </location>
</feature>
<dbReference type="InterPro" id="IPR009072">
    <property type="entry name" value="Histone-fold"/>
</dbReference>
<evidence type="ECO:0000313" key="7">
    <source>
        <dbReference type="EMBL" id="VDM52491.1"/>
    </source>
</evidence>
<evidence type="ECO:0000259" key="6">
    <source>
        <dbReference type="Pfam" id="PF07524"/>
    </source>
</evidence>
<organism evidence="9">
    <name type="scientific">Angiostrongylus costaricensis</name>
    <name type="common">Nematode worm</name>
    <dbReference type="NCBI Taxonomy" id="334426"/>
    <lineage>
        <taxon>Eukaryota</taxon>
        <taxon>Metazoa</taxon>
        <taxon>Ecdysozoa</taxon>
        <taxon>Nematoda</taxon>
        <taxon>Chromadorea</taxon>
        <taxon>Rhabditida</taxon>
        <taxon>Rhabditina</taxon>
        <taxon>Rhabditomorpha</taxon>
        <taxon>Strongyloidea</taxon>
        <taxon>Metastrongylidae</taxon>
        <taxon>Angiostrongylus</taxon>
    </lineage>
</organism>
<proteinExistence type="predicted"/>
<dbReference type="Proteomes" id="UP000267027">
    <property type="component" value="Unassembled WGS sequence"/>
</dbReference>
<dbReference type="Gene3D" id="1.10.20.10">
    <property type="entry name" value="Histone, subunit A"/>
    <property type="match status" value="1"/>
</dbReference>
<dbReference type="Pfam" id="PF07524">
    <property type="entry name" value="Bromo_TP"/>
    <property type="match status" value="1"/>
</dbReference>
<evidence type="ECO:0000313" key="8">
    <source>
        <dbReference type="Proteomes" id="UP000267027"/>
    </source>
</evidence>
<accession>A0A158PDP2</accession>
<dbReference type="AlphaFoldDB" id="A0A158PDP2"/>
<dbReference type="WBParaSite" id="ACOC_0000090501-mRNA-1">
    <property type="protein sequence ID" value="ACOC_0000090501-mRNA-1"/>
    <property type="gene ID" value="ACOC_0000090501"/>
</dbReference>
<keyword evidence="8" id="KW-1185">Reference proteome</keyword>
<sequence length="353" mass="39600">MGFTHANTKCLDALSDVMKLYLQRLVERIHLFTEHCGRTEPTLADVEMAFKKMKTPILPIPYDQPKKKIQSKKEVERVFPKPANDTCNEGASSTSMTPLPDFSEATAYSLFLKVPERSSQPVVLSDIKAKPKAKAPKKPRMSCNSTKDLTATVEKPTTQLNISNTCDDINNNTLATNSRKCQEGNKTSSKDFGQAKVRRVPAIKFVRSRTSMLRIENEELSVKIKKHVIRARLEAYNSGQREVTVPNKGQWQSSSEQQSAEKTSVTKKKQQPARYKKSAPSPFIALDLIRNSYTVLSACMAGRAFPVVEDLGDAHEPRMPTQSNESTCDIANEIFWRNLSGELFRGGLPYRNN</sequence>
<keyword evidence="2" id="KW-0805">Transcription regulation</keyword>
<evidence type="ECO:0000256" key="2">
    <source>
        <dbReference type="ARBA" id="ARBA00023015"/>
    </source>
</evidence>
<dbReference type="InterPro" id="IPR006565">
    <property type="entry name" value="BTP"/>
</dbReference>